<accession>X1V8Q3</accession>
<organism evidence="1">
    <name type="scientific">marine sediment metagenome</name>
    <dbReference type="NCBI Taxonomy" id="412755"/>
    <lineage>
        <taxon>unclassified sequences</taxon>
        <taxon>metagenomes</taxon>
        <taxon>ecological metagenomes</taxon>
    </lineage>
</organism>
<dbReference type="EMBL" id="BARW01035034">
    <property type="protein sequence ID" value="GAJ12772.1"/>
    <property type="molecule type" value="Genomic_DNA"/>
</dbReference>
<sequence>MKKRGILYIMLFLLSLYIVSSITILPTSFSAEIYEITTYNISVDNTNIGQDANITQVDITIPSSFTFVEDSNGTDALFESFSNTSTVLSWTNSSGYLINGSELKYFWFRANASILGSYDITVTSFNARANSGL</sequence>
<evidence type="ECO:0000313" key="1">
    <source>
        <dbReference type="EMBL" id="GAJ12772.1"/>
    </source>
</evidence>
<feature type="non-terminal residue" evidence="1">
    <location>
        <position position="133"/>
    </location>
</feature>
<comment type="caution">
    <text evidence="1">The sequence shown here is derived from an EMBL/GenBank/DDBJ whole genome shotgun (WGS) entry which is preliminary data.</text>
</comment>
<reference evidence="1" key="1">
    <citation type="journal article" date="2014" name="Front. Microbiol.">
        <title>High frequency of phylogenetically diverse reductive dehalogenase-homologous genes in deep subseafloor sedimentary metagenomes.</title>
        <authorList>
            <person name="Kawai M."/>
            <person name="Futagami T."/>
            <person name="Toyoda A."/>
            <person name="Takaki Y."/>
            <person name="Nishi S."/>
            <person name="Hori S."/>
            <person name="Arai W."/>
            <person name="Tsubouchi T."/>
            <person name="Morono Y."/>
            <person name="Uchiyama I."/>
            <person name="Ito T."/>
            <person name="Fujiyama A."/>
            <person name="Inagaki F."/>
            <person name="Takami H."/>
        </authorList>
    </citation>
    <scope>NUCLEOTIDE SEQUENCE</scope>
    <source>
        <strain evidence="1">Expedition CK06-06</strain>
    </source>
</reference>
<name>X1V8Q3_9ZZZZ</name>
<dbReference type="AlphaFoldDB" id="X1V8Q3"/>
<protein>
    <submittedName>
        <fullName evidence="1">Uncharacterized protein</fullName>
    </submittedName>
</protein>
<gene>
    <name evidence="1" type="ORF">S12H4_54744</name>
</gene>
<proteinExistence type="predicted"/>